<dbReference type="InterPro" id="IPR005333">
    <property type="entry name" value="Transcription_factor_TCP"/>
</dbReference>
<evidence type="ECO:0000259" key="6">
    <source>
        <dbReference type="PROSITE" id="PS51369"/>
    </source>
</evidence>
<comment type="subcellular location">
    <subcellularLocation>
        <location evidence="1">Nucleus</location>
    </subcellularLocation>
</comment>
<comment type="caution">
    <text evidence="7">The sequence shown here is derived from an EMBL/GenBank/DDBJ whole genome shotgun (WGS) entry which is preliminary data.</text>
</comment>
<evidence type="ECO:0000313" key="8">
    <source>
        <dbReference type="Proteomes" id="UP001162972"/>
    </source>
</evidence>
<sequence>MLVLQLQETAAAVIAAKRNRKDRNTKVDGRGRRVRIPATCAGRIFQLTRELGHKSVGETIQWFLEHAEPAIIAATGTGAVPAIAVSLNGTSKIPTETPARTAAEAGIDADEAAHQDSVSAGLAPIASTSPQGSVPIWPMGTLLFPQGSSVGVGDSFHQVLYGWC</sequence>
<keyword evidence="3" id="KW-0238">DNA-binding</keyword>
<keyword evidence="5" id="KW-0539">Nucleus</keyword>
<dbReference type="PROSITE" id="PS51369">
    <property type="entry name" value="TCP"/>
    <property type="match status" value="1"/>
</dbReference>
<protein>
    <recommendedName>
        <fullName evidence="6">TCP domain-containing protein</fullName>
    </recommendedName>
</protein>
<dbReference type="AlphaFoldDB" id="A0AAD6K6T9"/>
<dbReference type="Proteomes" id="UP001162972">
    <property type="component" value="Chromosome 12"/>
</dbReference>
<evidence type="ECO:0000256" key="5">
    <source>
        <dbReference type="ARBA" id="ARBA00023242"/>
    </source>
</evidence>
<dbReference type="PANTHER" id="PTHR31072:SF242">
    <property type="entry name" value="TRANSCRIPTION FACTOR TCP19"/>
    <property type="match status" value="1"/>
</dbReference>
<evidence type="ECO:0000256" key="1">
    <source>
        <dbReference type="ARBA" id="ARBA00004123"/>
    </source>
</evidence>
<accession>A0AAD6K6T9</accession>
<dbReference type="GO" id="GO:0043565">
    <property type="term" value="F:sequence-specific DNA binding"/>
    <property type="evidence" value="ECO:0007669"/>
    <property type="project" value="TreeGrafter"/>
</dbReference>
<organism evidence="7 8">
    <name type="scientific">Salix udensis</name>
    <dbReference type="NCBI Taxonomy" id="889485"/>
    <lineage>
        <taxon>Eukaryota</taxon>
        <taxon>Viridiplantae</taxon>
        <taxon>Streptophyta</taxon>
        <taxon>Embryophyta</taxon>
        <taxon>Tracheophyta</taxon>
        <taxon>Spermatophyta</taxon>
        <taxon>Magnoliopsida</taxon>
        <taxon>eudicotyledons</taxon>
        <taxon>Gunneridae</taxon>
        <taxon>Pentapetalae</taxon>
        <taxon>rosids</taxon>
        <taxon>fabids</taxon>
        <taxon>Malpighiales</taxon>
        <taxon>Salicaceae</taxon>
        <taxon>Saliceae</taxon>
        <taxon>Salix</taxon>
    </lineage>
</organism>
<name>A0AAD6K6T9_9ROSI</name>
<evidence type="ECO:0000256" key="3">
    <source>
        <dbReference type="ARBA" id="ARBA00023125"/>
    </source>
</evidence>
<gene>
    <name evidence="7" type="ORF">OIU84_001158</name>
</gene>
<dbReference type="GO" id="GO:0003700">
    <property type="term" value="F:DNA-binding transcription factor activity"/>
    <property type="evidence" value="ECO:0007669"/>
    <property type="project" value="InterPro"/>
</dbReference>
<evidence type="ECO:0000256" key="4">
    <source>
        <dbReference type="ARBA" id="ARBA00023163"/>
    </source>
</evidence>
<reference evidence="7 8" key="1">
    <citation type="journal article" date="2023" name="Int. J. Mol. Sci.">
        <title>De Novo Assembly and Annotation of 11 Diverse Shrub Willow (Salix) Genomes Reveals Novel Gene Organization in Sex-Linked Regions.</title>
        <authorList>
            <person name="Hyden B."/>
            <person name="Feng K."/>
            <person name="Yates T.B."/>
            <person name="Jawdy S."/>
            <person name="Cereghino C."/>
            <person name="Smart L.B."/>
            <person name="Muchero W."/>
        </authorList>
    </citation>
    <scope>NUCLEOTIDE SEQUENCE [LARGE SCALE GENOMIC DNA]</scope>
    <source>
        <tissue evidence="7">Shoot tip</tissue>
    </source>
</reference>
<dbReference type="GO" id="GO:0005634">
    <property type="term" value="C:nucleus"/>
    <property type="evidence" value="ECO:0007669"/>
    <property type="project" value="UniProtKB-SubCell"/>
</dbReference>
<evidence type="ECO:0000256" key="2">
    <source>
        <dbReference type="ARBA" id="ARBA00023015"/>
    </source>
</evidence>
<feature type="domain" description="TCP" evidence="6">
    <location>
        <begin position="20"/>
        <end position="74"/>
    </location>
</feature>
<dbReference type="InterPro" id="IPR017887">
    <property type="entry name" value="TF_TCP_subgr"/>
</dbReference>
<keyword evidence="2" id="KW-0805">Transcription regulation</keyword>
<dbReference type="EMBL" id="JAPFFJ010000010">
    <property type="protein sequence ID" value="KAJ6417723.1"/>
    <property type="molecule type" value="Genomic_DNA"/>
</dbReference>
<dbReference type="PANTHER" id="PTHR31072">
    <property type="entry name" value="TRANSCRIPTION FACTOR TCP4-RELATED"/>
    <property type="match status" value="1"/>
</dbReference>
<keyword evidence="4" id="KW-0804">Transcription</keyword>
<keyword evidence="8" id="KW-1185">Reference proteome</keyword>
<evidence type="ECO:0000313" key="7">
    <source>
        <dbReference type="EMBL" id="KAJ6417723.1"/>
    </source>
</evidence>
<proteinExistence type="predicted"/>
<dbReference type="Pfam" id="PF03634">
    <property type="entry name" value="TCP"/>
    <property type="match status" value="1"/>
</dbReference>